<evidence type="ECO:0000256" key="12">
    <source>
        <dbReference type="RuleBase" id="RU003822"/>
    </source>
</evidence>
<keyword evidence="6 12" id="KW-0630">Potassium</keyword>
<evidence type="ECO:0000256" key="3">
    <source>
        <dbReference type="ARBA" id="ARBA00022538"/>
    </source>
</evidence>
<evidence type="ECO:0000256" key="10">
    <source>
        <dbReference type="ARBA" id="ARBA00023303"/>
    </source>
</evidence>
<dbReference type="Pfam" id="PF01007">
    <property type="entry name" value="IRK"/>
    <property type="match status" value="1"/>
</dbReference>
<evidence type="ECO:0000256" key="11">
    <source>
        <dbReference type="ARBA" id="ARBA00034430"/>
    </source>
</evidence>
<evidence type="ECO:0000259" key="16">
    <source>
        <dbReference type="Pfam" id="PF17655"/>
    </source>
</evidence>
<keyword evidence="8 12" id="KW-0406">Ion transport</keyword>
<dbReference type="AlphaFoldDB" id="E4WZI8"/>
<evidence type="ECO:0000256" key="5">
    <source>
        <dbReference type="ARBA" id="ARBA00022882"/>
    </source>
</evidence>
<dbReference type="InterPro" id="IPR013518">
    <property type="entry name" value="K_chnl_inward-rec_Kir_cyto"/>
</dbReference>
<evidence type="ECO:0000313" key="18">
    <source>
        <dbReference type="Proteomes" id="UP000001307"/>
    </source>
</evidence>
<keyword evidence="18" id="KW-1185">Reference proteome</keyword>
<feature type="domain" description="Inward rectifier potassium channel C-terminal" evidence="16">
    <location>
        <begin position="124"/>
        <end position="241"/>
    </location>
</feature>
<dbReference type="GO" id="GO:0005242">
    <property type="term" value="F:inward rectifier potassium channel activity"/>
    <property type="evidence" value="ECO:0007669"/>
    <property type="project" value="InterPro"/>
</dbReference>
<dbReference type="PRINTS" id="PR01320">
    <property type="entry name" value="KIRCHANNEL"/>
</dbReference>
<feature type="transmembrane region" description="Helical" evidence="14">
    <location>
        <begin position="7"/>
        <end position="31"/>
    </location>
</feature>
<feature type="region of interest" description="Disordered" evidence="13">
    <location>
        <begin position="244"/>
        <end position="269"/>
    </location>
</feature>
<sequence length="291" mass="33196">MVDTPWFYVTVAFFVSFIVMWVFFGLIYWLVAYQHNDIEFYKNPANMSDHAVCMDNVFDFTTAFLFSLEGQTTVGYGSRGPTNQCWFVIVVQFIQWLMAYLFDSLVVTIIFTKLARPKYRAKSIEFSKNAVINERDGRLVLIVRIVNLRDSLMLDVNVSGKLLKTRRTPDGEWLALEERNVQFDNSNALFLTQPVDYIHTIDERSPLYELSESVLDCEEEPLELVVIMSGVIEGTGMACQIEPPMSGRSAEDRDFDRASSVSTTTESMDSITRQVGVRANILANMMTNTSI</sequence>
<evidence type="ECO:0000256" key="6">
    <source>
        <dbReference type="ARBA" id="ARBA00022958"/>
    </source>
</evidence>
<dbReference type="GO" id="GO:0005886">
    <property type="term" value="C:plasma membrane"/>
    <property type="evidence" value="ECO:0007669"/>
    <property type="project" value="TreeGrafter"/>
</dbReference>
<accession>E4WZI8</accession>
<evidence type="ECO:0000256" key="7">
    <source>
        <dbReference type="ARBA" id="ARBA00022989"/>
    </source>
</evidence>
<feature type="domain" description="Potassium channel inwardly rectifying transmembrane" evidence="15">
    <location>
        <begin position="1"/>
        <end position="117"/>
    </location>
</feature>
<dbReference type="Pfam" id="PF17655">
    <property type="entry name" value="IRK_C"/>
    <property type="match status" value="1"/>
</dbReference>
<dbReference type="GO" id="GO:1990573">
    <property type="term" value="P:potassium ion import across plasma membrane"/>
    <property type="evidence" value="ECO:0007669"/>
    <property type="project" value="TreeGrafter"/>
</dbReference>
<dbReference type="PANTHER" id="PTHR11767:SF102">
    <property type="entry name" value="INWARDLY RECTIFYING POTASSIUM CHANNEL 1, ISOFORM F"/>
    <property type="match status" value="1"/>
</dbReference>
<dbReference type="InterPro" id="IPR041647">
    <property type="entry name" value="IRK_C"/>
</dbReference>
<keyword evidence="7 14" id="KW-1133">Transmembrane helix</keyword>
<evidence type="ECO:0000256" key="2">
    <source>
        <dbReference type="ARBA" id="ARBA00022448"/>
    </source>
</evidence>
<dbReference type="Gene3D" id="1.10.287.70">
    <property type="match status" value="1"/>
</dbReference>
<keyword evidence="3 12" id="KW-0633">Potassium transport</keyword>
<gene>
    <name evidence="17" type="ORF">GSOID_T00013349001</name>
</gene>
<evidence type="ECO:0008006" key="19">
    <source>
        <dbReference type="Google" id="ProtNLM"/>
    </source>
</evidence>
<dbReference type="GO" id="GO:0034765">
    <property type="term" value="P:regulation of monoatomic ion transmembrane transport"/>
    <property type="evidence" value="ECO:0007669"/>
    <property type="project" value="TreeGrafter"/>
</dbReference>
<comment type="similarity">
    <text evidence="12">Belongs to the inward rectifier-type potassium channel (TC 1.A.2.1) family.</text>
</comment>
<keyword evidence="10 12" id="KW-0407">Ion channel</keyword>
<evidence type="ECO:0000256" key="8">
    <source>
        <dbReference type="ARBA" id="ARBA00023065"/>
    </source>
</evidence>
<evidence type="ECO:0000256" key="14">
    <source>
        <dbReference type="SAM" id="Phobius"/>
    </source>
</evidence>
<feature type="transmembrane region" description="Helical" evidence="14">
    <location>
        <begin position="86"/>
        <end position="112"/>
    </location>
</feature>
<dbReference type="InParanoid" id="E4WZI8"/>
<comment type="catalytic activity">
    <reaction evidence="11">
        <text>K(+)(in) = K(+)(out)</text>
        <dbReference type="Rhea" id="RHEA:29463"/>
        <dbReference type="ChEBI" id="CHEBI:29103"/>
    </reaction>
</comment>
<dbReference type="EMBL" id="FN653019">
    <property type="protein sequence ID" value="CBY22584.1"/>
    <property type="molecule type" value="Genomic_DNA"/>
</dbReference>
<proteinExistence type="inferred from homology"/>
<dbReference type="SUPFAM" id="SSF81324">
    <property type="entry name" value="Voltage-gated potassium channels"/>
    <property type="match status" value="1"/>
</dbReference>
<keyword evidence="4 12" id="KW-0812">Transmembrane</keyword>
<protein>
    <recommendedName>
        <fullName evidence="19">Potassium channel inwardly rectifying transmembrane domain-containing protein</fullName>
    </recommendedName>
</protein>
<keyword evidence="5 12" id="KW-0851">Voltage-gated channel</keyword>
<dbReference type="SUPFAM" id="SSF81296">
    <property type="entry name" value="E set domains"/>
    <property type="match status" value="1"/>
</dbReference>
<dbReference type="InterPro" id="IPR016449">
    <property type="entry name" value="K_chnl_inward-rec_Kir"/>
</dbReference>
<feature type="compositionally biased region" description="Polar residues" evidence="13">
    <location>
        <begin position="259"/>
        <end position="269"/>
    </location>
</feature>
<dbReference type="Proteomes" id="UP000001307">
    <property type="component" value="Unassembled WGS sequence"/>
</dbReference>
<dbReference type="Gene3D" id="2.60.40.1400">
    <property type="entry name" value="G protein-activated inward rectifier potassium channel 1"/>
    <property type="match status" value="1"/>
</dbReference>
<evidence type="ECO:0000256" key="9">
    <source>
        <dbReference type="ARBA" id="ARBA00023136"/>
    </source>
</evidence>
<evidence type="ECO:0000256" key="13">
    <source>
        <dbReference type="SAM" id="MobiDB-lite"/>
    </source>
</evidence>
<dbReference type="PANTHER" id="PTHR11767">
    <property type="entry name" value="INWARD RECTIFIER POTASSIUM CHANNEL"/>
    <property type="match status" value="1"/>
</dbReference>
<comment type="subcellular location">
    <subcellularLocation>
        <location evidence="1 12">Membrane</location>
        <topology evidence="1 12">Multi-pass membrane protein</topology>
    </subcellularLocation>
</comment>
<name>E4WZI8_OIKDI</name>
<dbReference type="OrthoDB" id="273257at2759"/>
<keyword evidence="9 14" id="KW-0472">Membrane</keyword>
<organism evidence="17">
    <name type="scientific">Oikopleura dioica</name>
    <name type="common">Tunicate</name>
    <dbReference type="NCBI Taxonomy" id="34765"/>
    <lineage>
        <taxon>Eukaryota</taxon>
        <taxon>Metazoa</taxon>
        <taxon>Chordata</taxon>
        <taxon>Tunicata</taxon>
        <taxon>Appendicularia</taxon>
        <taxon>Copelata</taxon>
        <taxon>Oikopleuridae</taxon>
        <taxon>Oikopleura</taxon>
    </lineage>
</organism>
<evidence type="ECO:0000256" key="1">
    <source>
        <dbReference type="ARBA" id="ARBA00004141"/>
    </source>
</evidence>
<dbReference type="GO" id="GO:0034702">
    <property type="term" value="C:monoatomic ion channel complex"/>
    <property type="evidence" value="ECO:0007669"/>
    <property type="project" value="UniProtKB-KW"/>
</dbReference>
<reference evidence="17" key="1">
    <citation type="journal article" date="2010" name="Science">
        <title>Plasticity of animal genome architecture unmasked by rapid evolution of a pelagic tunicate.</title>
        <authorList>
            <person name="Denoeud F."/>
            <person name="Henriet S."/>
            <person name="Mungpakdee S."/>
            <person name="Aury J.M."/>
            <person name="Da Silva C."/>
            <person name="Brinkmann H."/>
            <person name="Mikhaleva J."/>
            <person name="Olsen L.C."/>
            <person name="Jubin C."/>
            <person name="Canestro C."/>
            <person name="Bouquet J.M."/>
            <person name="Danks G."/>
            <person name="Poulain J."/>
            <person name="Campsteijn C."/>
            <person name="Adamski M."/>
            <person name="Cross I."/>
            <person name="Yadetie F."/>
            <person name="Muffato M."/>
            <person name="Louis A."/>
            <person name="Butcher S."/>
            <person name="Tsagkogeorga G."/>
            <person name="Konrad A."/>
            <person name="Singh S."/>
            <person name="Jensen M.F."/>
            <person name="Cong E.H."/>
            <person name="Eikeseth-Otteraa H."/>
            <person name="Noel B."/>
            <person name="Anthouard V."/>
            <person name="Porcel B.M."/>
            <person name="Kachouri-Lafond R."/>
            <person name="Nishino A."/>
            <person name="Ugolini M."/>
            <person name="Chourrout P."/>
            <person name="Nishida H."/>
            <person name="Aasland R."/>
            <person name="Huzurbazar S."/>
            <person name="Westhof E."/>
            <person name="Delsuc F."/>
            <person name="Lehrach H."/>
            <person name="Reinhardt R."/>
            <person name="Weissenbach J."/>
            <person name="Roy S.W."/>
            <person name="Artiguenave F."/>
            <person name="Postlethwait J.H."/>
            <person name="Manak J.R."/>
            <person name="Thompson E.M."/>
            <person name="Jaillon O."/>
            <person name="Du Pasquier L."/>
            <person name="Boudinot P."/>
            <person name="Liberles D.A."/>
            <person name="Volff J.N."/>
            <person name="Philippe H."/>
            <person name="Lenhard B."/>
            <person name="Roest Crollius H."/>
            <person name="Wincker P."/>
            <person name="Chourrout D."/>
        </authorList>
    </citation>
    <scope>NUCLEOTIDE SEQUENCE [LARGE SCALE GENOMIC DNA]</scope>
</reference>
<keyword evidence="2 12" id="KW-0813">Transport</keyword>
<dbReference type="InterPro" id="IPR040445">
    <property type="entry name" value="Kir_TM"/>
</dbReference>
<dbReference type="InterPro" id="IPR014756">
    <property type="entry name" value="Ig_E-set"/>
</dbReference>
<evidence type="ECO:0000259" key="15">
    <source>
        <dbReference type="Pfam" id="PF01007"/>
    </source>
</evidence>
<evidence type="ECO:0000256" key="4">
    <source>
        <dbReference type="ARBA" id="ARBA00022692"/>
    </source>
</evidence>
<evidence type="ECO:0000313" key="17">
    <source>
        <dbReference type="EMBL" id="CBY22584.1"/>
    </source>
</evidence>